<reference evidence="2" key="1">
    <citation type="journal article" date="2015" name="J. Biotechnol.">
        <title>The structure of the Cyberlindnera jadinii genome and its relation to Candida utilis analyzed by the occurrence of single nucleotide polymorphisms.</title>
        <authorList>
            <person name="Rupp O."/>
            <person name="Brinkrolf K."/>
            <person name="Buerth C."/>
            <person name="Kunigo M."/>
            <person name="Schneider J."/>
            <person name="Jaenicke S."/>
            <person name="Goesmann A."/>
            <person name="Puehler A."/>
            <person name="Jaeger K.-E."/>
            <person name="Ernst J.F."/>
        </authorList>
    </citation>
    <scope>NUCLEOTIDE SEQUENCE [LARGE SCALE GENOMIC DNA]</scope>
    <source>
        <strain evidence="2">ATCC 18201 / CBS 1600 / BCRC 20928 / JCM 3617 / NBRC 0987 / NRRL Y-1542</strain>
    </source>
</reference>
<evidence type="ECO:0000313" key="1">
    <source>
        <dbReference type="EMBL" id="CEP24612.1"/>
    </source>
</evidence>
<sequence>MNAHTDIQGNSTGVYDAIRHEPYTHMHFWSCDVCLMHGGNLMTQNSEVDINKNAKVYYGLGVVMTQVYVSEV</sequence>
<organism evidence="1 2">
    <name type="scientific">Cyberlindnera jadinii (strain ATCC 18201 / CBS 1600 / BCRC 20928 / JCM 3617 / NBRC 0987 / NRRL Y-1542)</name>
    <name type="common">Torula yeast</name>
    <name type="synonym">Candida utilis</name>
    <dbReference type="NCBI Taxonomy" id="983966"/>
    <lineage>
        <taxon>Eukaryota</taxon>
        <taxon>Fungi</taxon>
        <taxon>Dikarya</taxon>
        <taxon>Ascomycota</taxon>
        <taxon>Saccharomycotina</taxon>
        <taxon>Saccharomycetes</taxon>
        <taxon>Phaffomycetales</taxon>
        <taxon>Phaffomycetaceae</taxon>
        <taxon>Cyberlindnera</taxon>
    </lineage>
</organism>
<dbReference type="EMBL" id="CDQK01000006">
    <property type="protein sequence ID" value="CEP24612.1"/>
    <property type="molecule type" value="Genomic_DNA"/>
</dbReference>
<protein>
    <submittedName>
        <fullName evidence="1">Uncharacterized protein</fullName>
    </submittedName>
</protein>
<name>A0A0H5C977_CYBJN</name>
<dbReference type="AlphaFoldDB" id="A0A0H5C977"/>
<proteinExistence type="predicted"/>
<accession>A0A0H5C977</accession>
<evidence type="ECO:0000313" key="2">
    <source>
        <dbReference type="Proteomes" id="UP000038830"/>
    </source>
</evidence>
<gene>
    <name evidence="1" type="ORF">BN1211_5483</name>
</gene>
<dbReference type="Proteomes" id="UP000038830">
    <property type="component" value="Unassembled WGS sequence"/>
</dbReference>